<keyword evidence="2" id="KW-1185">Reference proteome</keyword>
<reference evidence="1 2" key="1">
    <citation type="submission" date="2019-05" db="EMBL/GenBank/DDBJ databases">
        <title>Another draft genome of Portunus trituberculatus and its Hox gene families provides insights of decapod evolution.</title>
        <authorList>
            <person name="Jeong J.-H."/>
            <person name="Song I."/>
            <person name="Kim S."/>
            <person name="Choi T."/>
            <person name="Kim D."/>
            <person name="Ryu S."/>
            <person name="Kim W."/>
        </authorList>
    </citation>
    <scope>NUCLEOTIDE SEQUENCE [LARGE SCALE GENOMIC DNA]</scope>
    <source>
        <tissue evidence="1">Muscle</tissue>
    </source>
</reference>
<comment type="caution">
    <text evidence="1">The sequence shown here is derived from an EMBL/GenBank/DDBJ whole genome shotgun (WGS) entry which is preliminary data.</text>
</comment>
<sequence>MAGCTLLVQPHHLSTLRAFTLLHAIHAPVTLKNKSSSQVNYRRPWSVSCLLASLQPANPSPGAPSTAHRLHSKTLQHLVSPLTPAVEVVEIF</sequence>
<evidence type="ECO:0000313" key="1">
    <source>
        <dbReference type="EMBL" id="MPC51467.1"/>
    </source>
</evidence>
<protein>
    <submittedName>
        <fullName evidence="1">Uncharacterized protein</fullName>
    </submittedName>
</protein>
<accession>A0A5B7G1P7</accession>
<evidence type="ECO:0000313" key="2">
    <source>
        <dbReference type="Proteomes" id="UP000324222"/>
    </source>
</evidence>
<organism evidence="1 2">
    <name type="scientific">Portunus trituberculatus</name>
    <name type="common">Swimming crab</name>
    <name type="synonym">Neptunus trituberculatus</name>
    <dbReference type="NCBI Taxonomy" id="210409"/>
    <lineage>
        <taxon>Eukaryota</taxon>
        <taxon>Metazoa</taxon>
        <taxon>Ecdysozoa</taxon>
        <taxon>Arthropoda</taxon>
        <taxon>Crustacea</taxon>
        <taxon>Multicrustacea</taxon>
        <taxon>Malacostraca</taxon>
        <taxon>Eumalacostraca</taxon>
        <taxon>Eucarida</taxon>
        <taxon>Decapoda</taxon>
        <taxon>Pleocyemata</taxon>
        <taxon>Brachyura</taxon>
        <taxon>Eubrachyura</taxon>
        <taxon>Portunoidea</taxon>
        <taxon>Portunidae</taxon>
        <taxon>Portuninae</taxon>
        <taxon>Portunus</taxon>
    </lineage>
</organism>
<name>A0A5B7G1P7_PORTR</name>
<proteinExistence type="predicted"/>
<dbReference type="Proteomes" id="UP000324222">
    <property type="component" value="Unassembled WGS sequence"/>
</dbReference>
<gene>
    <name evidence="1" type="ORF">E2C01_045313</name>
</gene>
<dbReference type="EMBL" id="VSRR010010198">
    <property type="protein sequence ID" value="MPC51467.1"/>
    <property type="molecule type" value="Genomic_DNA"/>
</dbReference>
<dbReference type="AlphaFoldDB" id="A0A5B7G1P7"/>